<dbReference type="EMBL" id="JARUJP010000002">
    <property type="protein sequence ID" value="MDW8800036.1"/>
    <property type="molecule type" value="Genomic_DNA"/>
</dbReference>
<dbReference type="Gene3D" id="3.10.290.10">
    <property type="entry name" value="RNA-binding S4 domain"/>
    <property type="match status" value="1"/>
</dbReference>
<accession>A0ABU4JPG5</accession>
<comment type="similarity">
    <text evidence="8">Belongs to the class-I aminoacyl-tRNA synthetase family. TyrS type 1 subfamily.</text>
</comment>
<dbReference type="PROSITE" id="PS50889">
    <property type="entry name" value="S4"/>
    <property type="match status" value="1"/>
</dbReference>
<comment type="catalytic activity">
    <reaction evidence="7 8">
        <text>tRNA(Tyr) + L-tyrosine + ATP = L-tyrosyl-tRNA(Tyr) + AMP + diphosphate + H(+)</text>
        <dbReference type="Rhea" id="RHEA:10220"/>
        <dbReference type="Rhea" id="RHEA-COMP:9706"/>
        <dbReference type="Rhea" id="RHEA-COMP:9707"/>
        <dbReference type="ChEBI" id="CHEBI:15378"/>
        <dbReference type="ChEBI" id="CHEBI:30616"/>
        <dbReference type="ChEBI" id="CHEBI:33019"/>
        <dbReference type="ChEBI" id="CHEBI:58315"/>
        <dbReference type="ChEBI" id="CHEBI:78442"/>
        <dbReference type="ChEBI" id="CHEBI:78536"/>
        <dbReference type="ChEBI" id="CHEBI:456215"/>
        <dbReference type="EC" id="6.1.1.1"/>
    </reaction>
</comment>
<feature type="binding site" evidence="8">
    <location>
        <position position="35"/>
    </location>
    <ligand>
        <name>L-tyrosine</name>
        <dbReference type="ChEBI" id="CHEBI:58315"/>
    </ligand>
</feature>
<dbReference type="PRINTS" id="PR01040">
    <property type="entry name" value="TRNASYNTHTYR"/>
</dbReference>
<name>A0ABU4JPG5_9CLOT</name>
<evidence type="ECO:0000259" key="10">
    <source>
        <dbReference type="Pfam" id="PF22421"/>
    </source>
</evidence>
<dbReference type="InterPro" id="IPR002305">
    <property type="entry name" value="aa-tRNA-synth_Ic"/>
</dbReference>
<evidence type="ECO:0000256" key="1">
    <source>
        <dbReference type="ARBA" id="ARBA00022598"/>
    </source>
</evidence>
<dbReference type="RefSeq" id="WP_318796667.1">
    <property type="nucleotide sequence ID" value="NZ_JARUJP010000002.1"/>
</dbReference>
<dbReference type="InterPro" id="IPR024107">
    <property type="entry name" value="Tyr-tRNA-ligase_bac_1"/>
</dbReference>
<dbReference type="InterPro" id="IPR014729">
    <property type="entry name" value="Rossmann-like_a/b/a_fold"/>
</dbReference>
<feature type="domain" description="Tyrosine--tRNA ligase SYY-like C-terminal" evidence="10">
    <location>
        <begin position="324"/>
        <end position="401"/>
    </location>
</feature>
<evidence type="ECO:0000256" key="4">
    <source>
        <dbReference type="ARBA" id="ARBA00022884"/>
    </source>
</evidence>
<organism evidence="11 12">
    <name type="scientific">Clostridium tanneri</name>
    <dbReference type="NCBI Taxonomy" id="3037988"/>
    <lineage>
        <taxon>Bacteria</taxon>
        <taxon>Bacillati</taxon>
        <taxon>Bacillota</taxon>
        <taxon>Clostridia</taxon>
        <taxon>Eubacteriales</taxon>
        <taxon>Clostridiaceae</taxon>
        <taxon>Clostridium</taxon>
    </lineage>
</organism>
<evidence type="ECO:0000313" key="11">
    <source>
        <dbReference type="EMBL" id="MDW8800036.1"/>
    </source>
</evidence>
<evidence type="ECO:0000256" key="8">
    <source>
        <dbReference type="HAMAP-Rule" id="MF_02006"/>
    </source>
</evidence>
<comment type="caution">
    <text evidence="11">The sequence shown here is derived from an EMBL/GenBank/DDBJ whole genome shotgun (WGS) entry which is preliminary data.</text>
</comment>
<protein>
    <recommendedName>
        <fullName evidence="8">Tyrosine--tRNA ligase</fullName>
        <ecNumber evidence="8">6.1.1.1</ecNumber>
    </recommendedName>
    <alternativeName>
        <fullName evidence="8">Tyrosyl-tRNA synthetase</fullName>
        <shortName evidence="8">TyrRS</shortName>
    </alternativeName>
</protein>
<evidence type="ECO:0000256" key="7">
    <source>
        <dbReference type="ARBA" id="ARBA00048248"/>
    </source>
</evidence>
<keyword evidence="12" id="KW-1185">Reference proteome</keyword>
<sequence>MASVYDILLERGYIKQVTHEEEIKELLEKEKVTFYIGFDPTADSLHVGHFVQMMVMAHMQKEGHKPIALIGGGTAMIGDPSGKSDMRKMMTKEQIQHNADCFKVQFSKLIDFNDEKAIMANNGDWLLGLNYVEFLREVGVHFSVNRMLTAECYKQRLEKGLTFLEFNYMLMQGYDFLELNRRYGCVLQMGGDDQWSNILSGVDLIRRKESKPAFGMTFTLLTTSEGKKMGKTEKGALWLDAEKTSPYEFYQYWRNVGDADVEKCLALLTFLPMDEVRRLGALEGAEINEAKKVLAFEVTKLIHGEEEAQKAKTAAEALFAGGQDMSSVPTVTIEKGELSCNVLDLLVNTKILPSKSEGRRLVQQGGLTINDEKITDINSEITEEYFQDGSILIRRGKKNYNRIILK</sequence>
<dbReference type="Pfam" id="PF22421">
    <property type="entry name" value="SYY_C-terminal"/>
    <property type="match status" value="1"/>
</dbReference>
<comment type="subcellular location">
    <subcellularLocation>
        <location evidence="8">Cytoplasm</location>
    </subcellularLocation>
</comment>
<keyword evidence="8" id="KW-0963">Cytoplasm</keyword>
<feature type="short sequence motif" description="'KMSKS' region" evidence="8">
    <location>
        <begin position="228"/>
        <end position="232"/>
    </location>
</feature>
<dbReference type="Pfam" id="PF00579">
    <property type="entry name" value="tRNA-synt_1b"/>
    <property type="match status" value="1"/>
</dbReference>
<dbReference type="InterPro" id="IPR002307">
    <property type="entry name" value="Tyr-tRNA-ligase"/>
</dbReference>
<dbReference type="NCBIfam" id="TIGR00234">
    <property type="entry name" value="tyrS"/>
    <property type="match status" value="1"/>
</dbReference>
<keyword evidence="6 8" id="KW-0030">Aminoacyl-tRNA synthetase</keyword>
<dbReference type="PANTHER" id="PTHR11766:SF0">
    <property type="entry name" value="TYROSINE--TRNA LIGASE, MITOCHONDRIAL"/>
    <property type="match status" value="1"/>
</dbReference>
<dbReference type="CDD" id="cd00165">
    <property type="entry name" value="S4"/>
    <property type="match status" value="1"/>
</dbReference>
<evidence type="ECO:0000256" key="2">
    <source>
        <dbReference type="ARBA" id="ARBA00022741"/>
    </source>
</evidence>
<dbReference type="CDD" id="cd00805">
    <property type="entry name" value="TyrRS_core"/>
    <property type="match status" value="1"/>
</dbReference>
<dbReference type="Proteomes" id="UP001281656">
    <property type="component" value="Unassembled WGS sequence"/>
</dbReference>
<dbReference type="EC" id="6.1.1.1" evidence="8"/>
<evidence type="ECO:0000313" key="12">
    <source>
        <dbReference type="Proteomes" id="UP001281656"/>
    </source>
</evidence>
<dbReference type="SUPFAM" id="SSF52374">
    <property type="entry name" value="Nucleotidylyl transferase"/>
    <property type="match status" value="1"/>
</dbReference>
<feature type="binding site" evidence="8">
    <location>
        <position position="172"/>
    </location>
    <ligand>
        <name>L-tyrosine</name>
        <dbReference type="ChEBI" id="CHEBI:58315"/>
    </ligand>
</feature>
<evidence type="ECO:0000256" key="6">
    <source>
        <dbReference type="ARBA" id="ARBA00023146"/>
    </source>
</evidence>
<feature type="binding site" evidence="8">
    <location>
        <position position="168"/>
    </location>
    <ligand>
        <name>L-tyrosine</name>
        <dbReference type="ChEBI" id="CHEBI:58315"/>
    </ligand>
</feature>
<evidence type="ECO:0000256" key="5">
    <source>
        <dbReference type="ARBA" id="ARBA00022917"/>
    </source>
</evidence>
<evidence type="ECO:0000256" key="3">
    <source>
        <dbReference type="ARBA" id="ARBA00022840"/>
    </source>
</evidence>
<dbReference type="SUPFAM" id="SSF55174">
    <property type="entry name" value="Alpha-L RNA-binding motif"/>
    <property type="match status" value="1"/>
</dbReference>
<keyword evidence="4 9" id="KW-0694">RNA-binding</keyword>
<evidence type="ECO:0000256" key="9">
    <source>
        <dbReference type="PROSITE-ProRule" id="PRU00182"/>
    </source>
</evidence>
<dbReference type="GO" id="GO:0004831">
    <property type="term" value="F:tyrosine-tRNA ligase activity"/>
    <property type="evidence" value="ECO:0007669"/>
    <property type="project" value="UniProtKB-EC"/>
</dbReference>
<dbReference type="InterPro" id="IPR036986">
    <property type="entry name" value="S4_RNA-bd_sf"/>
</dbReference>
<dbReference type="Gene3D" id="3.40.50.620">
    <property type="entry name" value="HUPs"/>
    <property type="match status" value="1"/>
</dbReference>
<keyword evidence="1 8" id="KW-0436">Ligase</keyword>
<dbReference type="PROSITE" id="PS00178">
    <property type="entry name" value="AA_TRNA_LIGASE_I"/>
    <property type="match status" value="1"/>
</dbReference>
<gene>
    <name evidence="8 11" type="primary">tyrS</name>
    <name evidence="11" type="ORF">P8V03_02575</name>
</gene>
<dbReference type="Gene3D" id="1.10.240.10">
    <property type="entry name" value="Tyrosyl-Transfer RNA Synthetase"/>
    <property type="match status" value="1"/>
</dbReference>
<proteinExistence type="inferred from homology"/>
<comment type="function">
    <text evidence="8">Catalyzes the attachment of tyrosine to tRNA(Tyr) in a two-step reaction: tyrosine is first activated by ATP to form Tyr-AMP and then transferred to the acceptor end of tRNA(Tyr).</text>
</comment>
<dbReference type="HAMAP" id="MF_02006">
    <property type="entry name" value="Tyr_tRNA_synth_type1"/>
    <property type="match status" value="1"/>
</dbReference>
<dbReference type="InterPro" id="IPR054608">
    <property type="entry name" value="SYY-like_C"/>
</dbReference>
<dbReference type="PANTHER" id="PTHR11766">
    <property type="entry name" value="TYROSYL-TRNA SYNTHETASE"/>
    <property type="match status" value="1"/>
</dbReference>
<keyword evidence="3 8" id="KW-0067">ATP-binding</keyword>
<feature type="short sequence motif" description="'HIGH' region" evidence="8">
    <location>
        <begin position="40"/>
        <end position="49"/>
    </location>
</feature>
<reference evidence="11 12" key="1">
    <citation type="submission" date="2023-04" db="EMBL/GenBank/DDBJ databases">
        <title>Clostridium tannerae sp. nov., isolated from the fecal material of an alpaca.</title>
        <authorList>
            <person name="Miller S."/>
            <person name="Hendry M."/>
            <person name="King J."/>
            <person name="Sankaranarayanan K."/>
            <person name="Lawson P.A."/>
        </authorList>
    </citation>
    <scope>NUCLEOTIDE SEQUENCE [LARGE SCALE GENOMIC DNA]</scope>
    <source>
        <strain evidence="11 12">A1-XYC3</strain>
    </source>
</reference>
<feature type="binding site" evidence="8">
    <location>
        <position position="231"/>
    </location>
    <ligand>
        <name>ATP</name>
        <dbReference type="ChEBI" id="CHEBI:30616"/>
    </ligand>
</feature>
<keyword evidence="2 8" id="KW-0547">Nucleotide-binding</keyword>
<dbReference type="InterPro" id="IPR001412">
    <property type="entry name" value="aa-tRNA-synth_I_CS"/>
</dbReference>
<keyword evidence="5 8" id="KW-0648">Protein biosynthesis</keyword>
<comment type="subunit">
    <text evidence="8">Homodimer.</text>
</comment>
<dbReference type="InterPro" id="IPR024088">
    <property type="entry name" value="Tyr-tRNA-ligase_bac-type"/>
</dbReference>